<evidence type="ECO:0000313" key="3">
    <source>
        <dbReference type="EMBL" id="KAK5633208.1"/>
    </source>
</evidence>
<protein>
    <recommendedName>
        <fullName evidence="2">LSO1/LSO2 domain-containing protein</fullName>
    </recommendedName>
</protein>
<gene>
    <name evidence="3" type="ORF">RRF57_008922</name>
</gene>
<dbReference type="Proteomes" id="UP001305414">
    <property type="component" value="Unassembled WGS sequence"/>
</dbReference>
<comment type="caution">
    <text evidence="3">The sequence shown here is derived from an EMBL/GenBank/DDBJ whole genome shotgun (WGS) entry which is preliminary data.</text>
</comment>
<accession>A0AAN7UNU9</accession>
<dbReference type="AlphaFoldDB" id="A0AAN7UNU9"/>
<organism evidence="3 4">
    <name type="scientific">Xylaria bambusicola</name>
    <dbReference type="NCBI Taxonomy" id="326684"/>
    <lineage>
        <taxon>Eukaryota</taxon>
        <taxon>Fungi</taxon>
        <taxon>Dikarya</taxon>
        <taxon>Ascomycota</taxon>
        <taxon>Pezizomycotina</taxon>
        <taxon>Sordariomycetes</taxon>
        <taxon>Xylariomycetidae</taxon>
        <taxon>Xylariales</taxon>
        <taxon>Xylariaceae</taxon>
        <taxon>Xylaria</taxon>
    </lineage>
</organism>
<keyword evidence="4" id="KW-1185">Reference proteome</keyword>
<sequence>MPPREKGANISKKAAGQARKAEAAAAKAAAEDAAKERAEAADWQKGAKDDSKAYVFLLFAPIRTTKKPSCPRHETPSQRTLPWPPGTLVT</sequence>
<dbReference type="InterPro" id="IPR054413">
    <property type="entry name" value="LSO1/2"/>
</dbReference>
<reference evidence="3 4" key="1">
    <citation type="submission" date="2023-10" db="EMBL/GenBank/DDBJ databases">
        <title>Draft genome sequence of Xylaria bambusicola isolate GMP-LS, the root and basal stem rot pathogen of sugarcane in Indonesia.</title>
        <authorList>
            <person name="Selvaraj P."/>
            <person name="Muralishankar V."/>
            <person name="Muruganantham S."/>
            <person name="Sp S."/>
            <person name="Haryani S."/>
            <person name="Lau K.J.X."/>
            <person name="Naqvi N.I."/>
        </authorList>
    </citation>
    <scope>NUCLEOTIDE SEQUENCE [LARGE SCALE GENOMIC DNA]</scope>
    <source>
        <strain evidence="3">GMP-LS</strain>
    </source>
</reference>
<feature type="region of interest" description="Disordered" evidence="1">
    <location>
        <begin position="65"/>
        <end position="90"/>
    </location>
</feature>
<name>A0AAN7UNU9_9PEZI</name>
<dbReference type="Pfam" id="PF22048">
    <property type="entry name" value="LSO1_2-like"/>
    <property type="match status" value="1"/>
</dbReference>
<feature type="domain" description="LSO1/LSO2" evidence="2">
    <location>
        <begin position="11"/>
        <end position="52"/>
    </location>
</feature>
<dbReference type="EMBL" id="JAWHQM010000030">
    <property type="protein sequence ID" value="KAK5633208.1"/>
    <property type="molecule type" value="Genomic_DNA"/>
</dbReference>
<proteinExistence type="predicted"/>
<evidence type="ECO:0000259" key="2">
    <source>
        <dbReference type="Pfam" id="PF22048"/>
    </source>
</evidence>
<evidence type="ECO:0000256" key="1">
    <source>
        <dbReference type="SAM" id="MobiDB-lite"/>
    </source>
</evidence>
<evidence type="ECO:0000313" key="4">
    <source>
        <dbReference type="Proteomes" id="UP001305414"/>
    </source>
</evidence>